<name>A0A372JGT4_9ACTN</name>
<dbReference type="Proteomes" id="UP000261811">
    <property type="component" value="Unassembled WGS sequence"/>
</dbReference>
<evidence type="ECO:0000256" key="1">
    <source>
        <dbReference type="SAM" id="Phobius"/>
    </source>
</evidence>
<gene>
    <name evidence="3" type="ORF">DZF91_24275</name>
</gene>
<protein>
    <submittedName>
        <fullName evidence="3">Fatty acid hydroxylase family protein</fullName>
    </submittedName>
</protein>
<proteinExistence type="predicted"/>
<accession>A0A372JGT4</accession>
<feature type="domain" description="Fatty acid hydroxylase" evidence="2">
    <location>
        <begin position="61"/>
        <end position="202"/>
    </location>
</feature>
<keyword evidence="1" id="KW-0472">Membrane</keyword>
<keyword evidence="1" id="KW-0812">Transmembrane</keyword>
<dbReference type="GO" id="GO:0008610">
    <property type="term" value="P:lipid biosynthetic process"/>
    <property type="evidence" value="ECO:0007669"/>
    <property type="project" value="InterPro"/>
</dbReference>
<dbReference type="AlphaFoldDB" id="A0A372JGT4"/>
<keyword evidence="1" id="KW-1133">Transmembrane helix</keyword>
<evidence type="ECO:0000313" key="3">
    <source>
        <dbReference type="EMBL" id="RFU39084.1"/>
    </source>
</evidence>
<organism evidence="3 4">
    <name type="scientific">Actinomadura logoneensis</name>
    <dbReference type="NCBI Taxonomy" id="2293572"/>
    <lineage>
        <taxon>Bacteria</taxon>
        <taxon>Bacillati</taxon>
        <taxon>Actinomycetota</taxon>
        <taxon>Actinomycetes</taxon>
        <taxon>Streptosporangiales</taxon>
        <taxon>Thermomonosporaceae</taxon>
        <taxon>Actinomadura</taxon>
    </lineage>
</organism>
<comment type="caution">
    <text evidence="3">The sequence shown here is derived from an EMBL/GenBank/DDBJ whole genome shotgun (WGS) entry which is preliminary data.</text>
</comment>
<sequence length="227" mass="25339">MSPRPPTPGWLRPGLTLSGAAREFFRHPSPKALVPAAATAVAARLALGRWTRRDAAVAAGIVAAEPFVEWIVHVGVLHWRPRTVNGRRIDPLLSRKHRAHHRDPRDAELVFVPMPVVGRVIAGIVVLNAAVLRERRQAMTGIATSLTALAVYEWTHFLIHSSYRPRHAPYRAAWRSHRLHHFRNERYWFGVVTPLSDQALGTYPAKDDVPTSSTVKTLGIEEEPLPA</sequence>
<dbReference type="RefSeq" id="WP_117359606.1">
    <property type="nucleotide sequence ID" value="NZ_QURH01000572.1"/>
</dbReference>
<dbReference type="GO" id="GO:0016491">
    <property type="term" value="F:oxidoreductase activity"/>
    <property type="evidence" value="ECO:0007669"/>
    <property type="project" value="InterPro"/>
</dbReference>
<dbReference type="EMBL" id="QURH01000572">
    <property type="protein sequence ID" value="RFU39084.1"/>
    <property type="molecule type" value="Genomic_DNA"/>
</dbReference>
<dbReference type="OrthoDB" id="9784228at2"/>
<keyword evidence="4" id="KW-1185">Reference proteome</keyword>
<dbReference type="GO" id="GO:0005506">
    <property type="term" value="F:iron ion binding"/>
    <property type="evidence" value="ECO:0007669"/>
    <property type="project" value="InterPro"/>
</dbReference>
<dbReference type="Pfam" id="PF04116">
    <property type="entry name" value="FA_hydroxylase"/>
    <property type="match status" value="1"/>
</dbReference>
<reference evidence="3 4" key="1">
    <citation type="submission" date="2018-08" db="EMBL/GenBank/DDBJ databases">
        <title>Actinomadura jelena sp. nov., a novel Actinomycete isolated from soil in Chad.</title>
        <authorList>
            <person name="Shi L."/>
        </authorList>
    </citation>
    <scope>NUCLEOTIDE SEQUENCE [LARGE SCALE GENOMIC DNA]</scope>
    <source>
        <strain evidence="3 4">NEAU-G17</strain>
    </source>
</reference>
<feature type="transmembrane region" description="Helical" evidence="1">
    <location>
        <begin position="109"/>
        <end position="132"/>
    </location>
</feature>
<evidence type="ECO:0000259" key="2">
    <source>
        <dbReference type="Pfam" id="PF04116"/>
    </source>
</evidence>
<evidence type="ECO:0000313" key="4">
    <source>
        <dbReference type="Proteomes" id="UP000261811"/>
    </source>
</evidence>
<dbReference type="InterPro" id="IPR006694">
    <property type="entry name" value="Fatty_acid_hydroxylase"/>
</dbReference>